<organism evidence="2 3">
    <name type="scientific">Thermoanaerobaculum aquaticum</name>
    <dbReference type="NCBI Taxonomy" id="1312852"/>
    <lineage>
        <taxon>Bacteria</taxon>
        <taxon>Pseudomonadati</taxon>
        <taxon>Acidobacteriota</taxon>
        <taxon>Thermoanaerobaculia</taxon>
        <taxon>Thermoanaerobaculales</taxon>
        <taxon>Thermoanaerobaculaceae</taxon>
        <taxon>Thermoanaerobaculum</taxon>
    </lineage>
</organism>
<feature type="transmembrane region" description="Helical" evidence="1">
    <location>
        <begin position="291"/>
        <end position="313"/>
    </location>
</feature>
<dbReference type="Pfam" id="PF16980">
    <property type="entry name" value="CitMHS_2"/>
    <property type="match status" value="1"/>
</dbReference>
<feature type="transmembrane region" description="Helical" evidence="1">
    <location>
        <begin position="489"/>
        <end position="513"/>
    </location>
</feature>
<feature type="transmembrane region" description="Helical" evidence="1">
    <location>
        <begin position="169"/>
        <end position="192"/>
    </location>
</feature>
<dbReference type="STRING" id="1312852.EG19_00310"/>
<keyword evidence="1" id="KW-1133">Transmembrane helix</keyword>
<keyword evidence="1" id="KW-0472">Membrane</keyword>
<comment type="caution">
    <text evidence="2">The sequence shown here is derived from an EMBL/GenBank/DDBJ whole genome shotgun (WGS) entry which is preliminary data.</text>
</comment>
<feature type="transmembrane region" description="Helical" evidence="1">
    <location>
        <begin position="363"/>
        <end position="381"/>
    </location>
</feature>
<feature type="transmembrane region" description="Helical" evidence="1">
    <location>
        <begin position="204"/>
        <end position="223"/>
    </location>
</feature>
<keyword evidence="3" id="KW-1185">Reference proteome</keyword>
<keyword evidence="1" id="KW-0812">Transmembrane</keyword>
<evidence type="ECO:0000313" key="3">
    <source>
        <dbReference type="Proteomes" id="UP000027284"/>
    </source>
</evidence>
<proteinExistence type="predicted"/>
<feature type="transmembrane region" description="Helical" evidence="1">
    <location>
        <begin position="75"/>
        <end position="95"/>
    </location>
</feature>
<reference evidence="2 3" key="1">
    <citation type="submission" date="2014-04" db="EMBL/GenBank/DDBJ databases">
        <title>The Genome Sequence of Thermoanaerobaculum aquaticum MP-01, The First Cultivated Group 23 Acidobacterium.</title>
        <authorList>
            <person name="Stamps B.W."/>
            <person name="Losey N.A."/>
            <person name="Lawson P.A."/>
            <person name="Stevenson B.S."/>
        </authorList>
    </citation>
    <scope>NUCLEOTIDE SEQUENCE [LARGE SCALE GENOMIC DNA]</scope>
    <source>
        <strain evidence="2 3">MP-01</strain>
    </source>
</reference>
<sequence length="514" mass="56383">MLPSPFILRQSTTLSKRKELWKDGRAGVKLCISALRRREVGMGRIVGLVGGCLLFFPGVLAAAEGGVDLGTVLPAWSGLPFAGILLSIALFPLLAPHFWHHHYPKVAAFWALILLVPFVGTYGAPAIHEVLHMAIVDYIPFIILIGTLFTIGGGIYVRGSLRGTPAVNAAIMLIGTVLASWIGTTGAAMLLIRPLLRANKHRRYRSHTVVFFIFLVANIGGALTPLGDPPLFLGFLHGVPFFWTLTIWKEMLLVAAIVLGTYIALDRYLWSRETPEVREKHMGEEKLRIEGWHNFFFLAGVLAAVIASGVLRLGEVNILGVHQHVQNLLRDAFLLAMFAGSWLTTPRQVRKENEFSWEPIREVAILFAGIFATIIPALAMLRAGEHGALAFIIKAVQTPAHFFWAAGSLSSFLDNAPTYLTFLSTALGRLYPGVPERQAILQLISENHAYLQAIATGAVFMGANTYIGNAPNFMVKSIAEEQGVPMPSFFGYIFKYTLPVLIPTFILATLVFFG</sequence>
<protein>
    <submittedName>
        <fullName evidence="2">Sodium:proton antiporter</fullName>
    </submittedName>
</protein>
<feature type="transmembrane region" description="Helical" evidence="1">
    <location>
        <begin position="325"/>
        <end position="343"/>
    </location>
</feature>
<evidence type="ECO:0000313" key="2">
    <source>
        <dbReference type="EMBL" id="KDA54213.1"/>
    </source>
</evidence>
<name>A0A062XTN0_9BACT</name>
<feature type="transmembrane region" description="Helical" evidence="1">
    <location>
        <begin position="449"/>
        <end position="469"/>
    </location>
</feature>
<dbReference type="InterPro" id="IPR031566">
    <property type="entry name" value="CitMHS_2"/>
</dbReference>
<gene>
    <name evidence="2" type="ORF">EG19_00310</name>
</gene>
<dbReference type="EMBL" id="JMFG01000010">
    <property type="protein sequence ID" value="KDA54213.1"/>
    <property type="molecule type" value="Genomic_DNA"/>
</dbReference>
<feature type="transmembrane region" description="Helical" evidence="1">
    <location>
        <begin position="45"/>
        <end position="63"/>
    </location>
</feature>
<feature type="transmembrane region" description="Helical" evidence="1">
    <location>
        <begin position="252"/>
        <end position="270"/>
    </location>
</feature>
<evidence type="ECO:0000256" key="1">
    <source>
        <dbReference type="SAM" id="Phobius"/>
    </source>
</evidence>
<dbReference type="Proteomes" id="UP000027284">
    <property type="component" value="Unassembled WGS sequence"/>
</dbReference>
<feature type="transmembrane region" description="Helical" evidence="1">
    <location>
        <begin position="138"/>
        <end position="157"/>
    </location>
</feature>
<feature type="transmembrane region" description="Helical" evidence="1">
    <location>
        <begin position="107"/>
        <end position="126"/>
    </location>
</feature>
<dbReference type="AlphaFoldDB" id="A0A062XTN0"/>
<accession>A0A062XTN0</accession>